<protein>
    <submittedName>
        <fullName evidence="1">Zinc/iron-chelating domain-containing protein</fullName>
    </submittedName>
</protein>
<evidence type="ECO:0000313" key="1">
    <source>
        <dbReference type="EMBL" id="BCS98240.1"/>
    </source>
</evidence>
<evidence type="ECO:0000313" key="2">
    <source>
        <dbReference type="Proteomes" id="UP001320148"/>
    </source>
</evidence>
<reference evidence="1 2" key="1">
    <citation type="submission" date="2021-02" db="EMBL/GenBank/DDBJ databases">
        <title>Complete genome of Desulfoluna sp. strain ASN36.</title>
        <authorList>
            <person name="Takahashi A."/>
            <person name="Kojima H."/>
            <person name="Fukui M."/>
        </authorList>
    </citation>
    <scope>NUCLEOTIDE SEQUENCE [LARGE SCALE GENOMIC DNA]</scope>
    <source>
        <strain evidence="1 2">ASN36</strain>
    </source>
</reference>
<proteinExistence type="predicted"/>
<dbReference type="PANTHER" id="PTHR35866">
    <property type="entry name" value="PUTATIVE-RELATED"/>
    <property type="match status" value="1"/>
</dbReference>
<dbReference type="Pfam" id="PF03692">
    <property type="entry name" value="CxxCxxCC"/>
    <property type="match status" value="1"/>
</dbReference>
<dbReference type="Proteomes" id="UP001320148">
    <property type="component" value="Chromosome"/>
</dbReference>
<gene>
    <name evidence="1" type="ORF">DSLASN_38720</name>
</gene>
<organism evidence="1 2">
    <name type="scientific">Desulfoluna limicola</name>
    <dbReference type="NCBI Taxonomy" id="2810562"/>
    <lineage>
        <taxon>Bacteria</taxon>
        <taxon>Pseudomonadati</taxon>
        <taxon>Thermodesulfobacteriota</taxon>
        <taxon>Desulfobacteria</taxon>
        <taxon>Desulfobacterales</taxon>
        <taxon>Desulfolunaceae</taxon>
        <taxon>Desulfoluna</taxon>
    </lineage>
</organism>
<dbReference type="EMBL" id="AP024488">
    <property type="protein sequence ID" value="BCS98240.1"/>
    <property type="molecule type" value="Genomic_DNA"/>
</dbReference>
<sequence>MKKSTLLTQPGYPFAFDPSACDTCGGHCCNGESGNIWVTRREMEALAEALGMDVPSFAEESLKKVGYRYSIRERCEGQNYACLLFDGKKGGCSVYDARPAQCRSFPFWDYFRERPDEAVAECPGVILDGRPGPSA</sequence>
<dbReference type="RefSeq" id="WP_236889646.1">
    <property type="nucleotide sequence ID" value="NZ_AP024488.1"/>
</dbReference>
<dbReference type="PANTHER" id="PTHR35866:SF1">
    <property type="entry name" value="YKGJ FAMILY CYSTEINE CLUSTER PROTEIN"/>
    <property type="match status" value="1"/>
</dbReference>
<keyword evidence="2" id="KW-1185">Reference proteome</keyword>
<dbReference type="InterPro" id="IPR005358">
    <property type="entry name" value="Puta_zinc/iron-chelating_dom"/>
</dbReference>
<accession>A0ABN6FC56</accession>
<name>A0ABN6FC56_9BACT</name>